<dbReference type="AlphaFoldDB" id="A0A2W7I2X6"/>
<evidence type="ECO:0000313" key="2">
    <source>
        <dbReference type="EMBL" id="PZW41074.1"/>
    </source>
</evidence>
<sequence>MLRRSLLSLGAGLALPVGKLRAQPDTVPGAPVPLTPAEAAIAATNEGRDLTIASFGGAWQDALRETVFRPFQSRTGARLLEETREGGIDELRVRTTMHHTWDVAQVEGNELMIGATQGLFAPIDWEALGVTDQLQPDAVTPFGLGAMRVALVLGYNPGATQQAVTGWGDIFDLARFPGQRALRRSARGTLEIALLAHGVAPDALYTTLATEAGADLAFSHLGTIRRDVIWWDQGSLPGQWLARREVVLAASLNGRIAAAAISNDLPLEMIWEQALVSMEYWALPRTGSAPRRSNAFLRIAADPVVQAALAARVPFTPTAIGAAALLTPDVAARLPSAHAAQAVTLDDSFWARDAGRLEQRFETWLAEV</sequence>
<evidence type="ECO:0000256" key="1">
    <source>
        <dbReference type="ARBA" id="ARBA00022729"/>
    </source>
</evidence>
<dbReference type="OrthoDB" id="9815444at2"/>
<dbReference type="Gene3D" id="3.40.190.10">
    <property type="entry name" value="Periplasmic binding protein-like II"/>
    <property type="match status" value="2"/>
</dbReference>
<organism evidence="2 3">
    <name type="scientific">Humitalea rosea</name>
    <dbReference type="NCBI Taxonomy" id="990373"/>
    <lineage>
        <taxon>Bacteria</taxon>
        <taxon>Pseudomonadati</taxon>
        <taxon>Pseudomonadota</taxon>
        <taxon>Alphaproteobacteria</taxon>
        <taxon>Acetobacterales</taxon>
        <taxon>Roseomonadaceae</taxon>
        <taxon>Humitalea</taxon>
    </lineage>
</organism>
<dbReference type="SUPFAM" id="SSF53850">
    <property type="entry name" value="Periplasmic binding protein-like II"/>
    <property type="match status" value="1"/>
</dbReference>
<accession>A0A2W7I2X6</accession>
<dbReference type="RefSeq" id="WP_111399626.1">
    <property type="nucleotide sequence ID" value="NZ_QKYU01000022.1"/>
</dbReference>
<gene>
    <name evidence="2" type="ORF">C8P66_12261</name>
</gene>
<dbReference type="PANTHER" id="PTHR30222">
    <property type="entry name" value="SPERMIDINE/PUTRESCINE-BINDING PERIPLASMIC PROTEIN"/>
    <property type="match status" value="1"/>
</dbReference>
<proteinExistence type="predicted"/>
<dbReference type="Pfam" id="PF13416">
    <property type="entry name" value="SBP_bac_8"/>
    <property type="match status" value="1"/>
</dbReference>
<evidence type="ECO:0000313" key="3">
    <source>
        <dbReference type="Proteomes" id="UP000249688"/>
    </source>
</evidence>
<reference evidence="2 3" key="1">
    <citation type="submission" date="2018-06" db="EMBL/GenBank/DDBJ databases">
        <title>Genomic Encyclopedia of Archaeal and Bacterial Type Strains, Phase II (KMG-II): from individual species to whole genera.</title>
        <authorList>
            <person name="Goeker M."/>
        </authorList>
    </citation>
    <scope>NUCLEOTIDE SEQUENCE [LARGE SCALE GENOMIC DNA]</scope>
    <source>
        <strain evidence="2 3">DSM 24525</strain>
    </source>
</reference>
<comment type="caution">
    <text evidence="2">The sequence shown here is derived from an EMBL/GenBank/DDBJ whole genome shotgun (WGS) entry which is preliminary data.</text>
</comment>
<dbReference type="InterPro" id="IPR006059">
    <property type="entry name" value="SBP"/>
</dbReference>
<dbReference type="EMBL" id="QKYU01000022">
    <property type="protein sequence ID" value="PZW41074.1"/>
    <property type="molecule type" value="Genomic_DNA"/>
</dbReference>
<dbReference type="Proteomes" id="UP000249688">
    <property type="component" value="Unassembled WGS sequence"/>
</dbReference>
<protein>
    <submittedName>
        <fullName evidence="2">Putative spermidine/putrescine transport system substrate-binding protein</fullName>
    </submittedName>
</protein>
<keyword evidence="3" id="KW-1185">Reference proteome</keyword>
<name>A0A2W7I2X6_9PROT</name>
<keyword evidence="1" id="KW-0732">Signal</keyword>
<dbReference type="PANTHER" id="PTHR30222:SF2">
    <property type="entry name" value="ABC TRANSPORTER SUBSTRATE-BINDING PROTEIN"/>
    <property type="match status" value="1"/>
</dbReference>